<evidence type="ECO:0000313" key="5">
    <source>
        <dbReference type="Proteomes" id="UP001171299"/>
    </source>
</evidence>
<dbReference type="PANTHER" id="PTHR43792">
    <property type="entry name" value="GNAT FAMILY, PUTATIVE (AFU_ORTHOLOGUE AFUA_3G00765)-RELATED-RELATED"/>
    <property type="match status" value="1"/>
</dbReference>
<keyword evidence="3" id="KW-0614">Plasmid</keyword>
<dbReference type="Gene3D" id="3.40.630.30">
    <property type="match status" value="1"/>
</dbReference>
<dbReference type="InterPro" id="IPR000182">
    <property type="entry name" value="GNAT_dom"/>
</dbReference>
<feature type="domain" description="N-acetyltransferase" evidence="1">
    <location>
        <begin position="13"/>
        <end position="171"/>
    </location>
</feature>
<evidence type="ECO:0000313" key="4">
    <source>
        <dbReference type="Proteomes" id="UP000424872"/>
    </source>
</evidence>
<evidence type="ECO:0000313" key="2">
    <source>
        <dbReference type="EMBL" id="MDO6406819.1"/>
    </source>
</evidence>
<name>A0AAP9KRT2_9GAMM</name>
<organism evidence="3 4">
    <name type="scientific">Pantoea phytobeneficialis</name>
    <dbReference type="NCBI Taxonomy" id="2052056"/>
    <lineage>
        <taxon>Bacteria</taxon>
        <taxon>Pseudomonadati</taxon>
        <taxon>Pseudomonadota</taxon>
        <taxon>Gammaproteobacteria</taxon>
        <taxon>Enterobacterales</taxon>
        <taxon>Erwiniaceae</taxon>
        <taxon>Pantoea</taxon>
    </lineage>
</organism>
<dbReference type="AlphaFoldDB" id="A0AAP9KRT2"/>
<gene>
    <name evidence="3" type="ORF">CTZ24_23145</name>
    <name evidence="2" type="ORF">Q3404_09530</name>
</gene>
<reference evidence="3" key="2">
    <citation type="journal article" date="2020" name="Environ. Microbiol.">
        <title>The extreme plant-growth-promoting properties of Pantoea phytobeneficialis MSR2 revealed by functional and genomic analysis.</title>
        <authorList>
            <person name="Nascimento F.X."/>
            <person name="Hernandez A.G."/>
            <person name="Glick B.R."/>
            <person name="Rossi M.J."/>
        </authorList>
    </citation>
    <scope>NUCLEOTIDE SEQUENCE</scope>
    <source>
        <strain evidence="3">MSR2</strain>
    </source>
</reference>
<dbReference type="Proteomes" id="UP000424872">
    <property type="component" value="Plasmid pMSR2A"/>
</dbReference>
<dbReference type="Proteomes" id="UP001171299">
    <property type="component" value="Unassembled WGS sequence"/>
</dbReference>
<accession>A0AAP9KRT2</accession>
<dbReference type="PROSITE" id="PS51186">
    <property type="entry name" value="GNAT"/>
    <property type="match status" value="1"/>
</dbReference>
<dbReference type="EMBL" id="JAUOOM010000007">
    <property type="protein sequence ID" value="MDO6406819.1"/>
    <property type="molecule type" value="Genomic_DNA"/>
</dbReference>
<dbReference type="SUPFAM" id="SSF55729">
    <property type="entry name" value="Acyl-CoA N-acyltransferases (Nat)"/>
    <property type="match status" value="1"/>
</dbReference>
<geneLocation type="plasmid" evidence="3">
    <name>pMSR2A</name>
</geneLocation>
<proteinExistence type="predicted"/>
<dbReference type="InterPro" id="IPR051531">
    <property type="entry name" value="N-acetyltransferase"/>
</dbReference>
<dbReference type="PANTHER" id="PTHR43792:SF1">
    <property type="entry name" value="N-ACETYLTRANSFERASE DOMAIN-CONTAINING PROTEIN"/>
    <property type="match status" value="1"/>
</dbReference>
<dbReference type="EMBL" id="CP024637">
    <property type="protein sequence ID" value="QGR09343.1"/>
    <property type="molecule type" value="Genomic_DNA"/>
</dbReference>
<reference evidence="4" key="1">
    <citation type="submission" date="2017-11" db="EMBL/GenBank/DDBJ databases">
        <title>Genome sequence of Pantoea sp. MSR2.</title>
        <authorList>
            <person name="Nascimento F.X."/>
        </authorList>
    </citation>
    <scope>NUCLEOTIDE SEQUENCE [LARGE SCALE GENOMIC DNA]</scope>
    <source>
        <strain evidence="4">MSR2</strain>
        <plasmid evidence="4">pmsr2a</plasmid>
    </source>
</reference>
<reference evidence="2" key="3">
    <citation type="submission" date="2023-07" db="EMBL/GenBank/DDBJ databases">
        <title>The extreme plant-growth-promoting properties of Pantoea phytobeneficialis PF55 revealed by functional and genomic analysis.</title>
        <authorList>
            <person name="Nascimento F.X."/>
            <person name="Marcio R.J."/>
        </authorList>
    </citation>
    <scope>NUCLEOTIDE SEQUENCE</scope>
    <source>
        <strain evidence="2">PF55</strain>
    </source>
</reference>
<dbReference type="InterPro" id="IPR016181">
    <property type="entry name" value="Acyl_CoA_acyltransferase"/>
</dbReference>
<dbReference type="GO" id="GO:0016747">
    <property type="term" value="F:acyltransferase activity, transferring groups other than amino-acyl groups"/>
    <property type="evidence" value="ECO:0007669"/>
    <property type="project" value="InterPro"/>
</dbReference>
<evidence type="ECO:0000313" key="3">
    <source>
        <dbReference type="EMBL" id="QGR09343.1"/>
    </source>
</evidence>
<evidence type="ECO:0000259" key="1">
    <source>
        <dbReference type="PROSITE" id="PS51186"/>
    </source>
</evidence>
<keyword evidence="2" id="KW-0808">Transferase</keyword>
<sequence length="181" mass="21190">MVKHYKEISSVRLDYRCLEPADWPFFKALNQDRHVMHFISDSRTDEEIRIQSFEKRLQPWHKGSEHWLCLVMCQKNTDTPMGVTGFIERDEGIAEVGFILAAEFHGQGFGSESLKDIARFAFNTLGYRKLTATVTSGNEASRRTLFNAGFHQEGTLRQNYFLHGRWQDDWIFGLLSEEFRY</sequence>
<dbReference type="KEGG" id="ppho:CTZ24_23145"/>
<dbReference type="Pfam" id="PF13302">
    <property type="entry name" value="Acetyltransf_3"/>
    <property type="match status" value="1"/>
</dbReference>
<geneLocation type="plasmid" evidence="4">
    <name>pmsr2a</name>
</geneLocation>
<protein>
    <submittedName>
        <fullName evidence="3">GNAT family N-acetyltransferase</fullName>
    </submittedName>
    <submittedName>
        <fullName evidence="2">GNAT family protein</fullName>
        <ecNumber evidence="2">2.-.-.-</ecNumber>
    </submittedName>
</protein>
<keyword evidence="5" id="KW-1185">Reference proteome</keyword>
<dbReference type="EC" id="2.-.-.-" evidence="2"/>
<dbReference type="RefSeq" id="WP_208726627.1">
    <property type="nucleotide sequence ID" value="NZ_CP024637.1"/>
</dbReference>